<evidence type="ECO:0000313" key="2">
    <source>
        <dbReference type="Ensembl" id="ENSEBUP00000004486.1"/>
    </source>
</evidence>
<proteinExistence type="predicted"/>
<dbReference type="Ensembl" id="ENSEBUT00000004924.1">
    <property type="protein sequence ID" value="ENSEBUP00000004486.1"/>
    <property type="gene ID" value="ENSEBUG00000003168.1"/>
</dbReference>
<evidence type="ECO:0000256" key="1">
    <source>
        <dbReference type="SAM" id="MobiDB-lite"/>
    </source>
</evidence>
<protein>
    <submittedName>
        <fullName evidence="2">Uncharacterized protein</fullName>
    </submittedName>
</protein>
<sequence length="269" mass="28735">MAAVYNGITKPYIASATTTVNGLAEESPFGSTKTGRWHQASPTLSQGLSSVARRFSAPRNAVRPVEEDPWLLCRPPPAFPVDNSSAKAVPKISYASKVKENLAEAESGSRATSPDEEVLVGERGEEKEGEQEEEDKAAEVVGISVPMAGADNPGPRRDGGELPEEPDAPAPTPALKDIFQNQWGLSFFNDSVDGSQCEASSRTRPAISGVTCQVQESDGDREYEAQEPVMRTLEHAGDLGTFDIHAAMLFHSKESGRVVVYSDCNSGPA</sequence>
<dbReference type="AlphaFoldDB" id="A0A8C4NDN4"/>
<keyword evidence="3" id="KW-1185">Reference proteome</keyword>
<dbReference type="PANTHER" id="PTHR28333:SF2">
    <property type="entry name" value="FMR1-INTERACTING PROTEIN NUFIP2"/>
    <property type="match status" value="1"/>
</dbReference>
<organism evidence="2 3">
    <name type="scientific">Eptatretus burgeri</name>
    <name type="common">Inshore hagfish</name>
    <dbReference type="NCBI Taxonomy" id="7764"/>
    <lineage>
        <taxon>Eukaryota</taxon>
        <taxon>Metazoa</taxon>
        <taxon>Chordata</taxon>
        <taxon>Craniata</taxon>
        <taxon>Vertebrata</taxon>
        <taxon>Cyclostomata</taxon>
        <taxon>Myxini</taxon>
        <taxon>Myxiniformes</taxon>
        <taxon>Myxinidae</taxon>
        <taxon>Eptatretinae</taxon>
        <taxon>Eptatretus</taxon>
    </lineage>
</organism>
<accession>A0A8C4NDN4</accession>
<dbReference type="GeneTree" id="ENSGT00940000169830"/>
<dbReference type="Proteomes" id="UP000694388">
    <property type="component" value="Unplaced"/>
</dbReference>
<dbReference type="GO" id="GO:0005654">
    <property type="term" value="C:nucleoplasm"/>
    <property type="evidence" value="ECO:0007669"/>
    <property type="project" value="TreeGrafter"/>
</dbReference>
<dbReference type="InterPro" id="IPR032747">
    <property type="entry name" value="NUFIP2"/>
</dbReference>
<feature type="region of interest" description="Disordered" evidence="1">
    <location>
        <begin position="26"/>
        <end position="49"/>
    </location>
</feature>
<dbReference type="GO" id="GO:0003723">
    <property type="term" value="F:RNA binding"/>
    <property type="evidence" value="ECO:0007669"/>
    <property type="project" value="InterPro"/>
</dbReference>
<dbReference type="GO" id="GO:0010494">
    <property type="term" value="C:cytoplasmic stress granule"/>
    <property type="evidence" value="ECO:0007669"/>
    <property type="project" value="TreeGrafter"/>
</dbReference>
<reference evidence="2" key="2">
    <citation type="submission" date="2025-09" db="UniProtKB">
        <authorList>
            <consortium name="Ensembl"/>
        </authorList>
    </citation>
    <scope>IDENTIFICATION</scope>
</reference>
<dbReference type="PANTHER" id="PTHR28333">
    <property type="entry name" value="NUCLEAR FRAGILE X MENTAL RETARDATION-INTERACTING PROTEIN 2"/>
    <property type="match status" value="1"/>
</dbReference>
<name>A0A8C4NDN4_EPTBU</name>
<feature type="compositionally biased region" description="Acidic residues" evidence="1">
    <location>
        <begin position="127"/>
        <end position="136"/>
    </location>
</feature>
<dbReference type="Pfam" id="PF15293">
    <property type="entry name" value="NUFIP2"/>
    <property type="match status" value="1"/>
</dbReference>
<feature type="compositionally biased region" description="Polar residues" evidence="1">
    <location>
        <begin position="29"/>
        <end position="49"/>
    </location>
</feature>
<evidence type="ECO:0000313" key="3">
    <source>
        <dbReference type="Proteomes" id="UP000694388"/>
    </source>
</evidence>
<reference evidence="2" key="1">
    <citation type="submission" date="2025-08" db="UniProtKB">
        <authorList>
            <consortium name="Ensembl"/>
        </authorList>
    </citation>
    <scope>IDENTIFICATION</scope>
</reference>
<feature type="region of interest" description="Disordered" evidence="1">
    <location>
        <begin position="103"/>
        <end position="174"/>
    </location>
</feature>